<dbReference type="SUPFAM" id="SSF117916">
    <property type="entry name" value="Fe-S cluster assembly (FSCA) domain-like"/>
    <property type="match status" value="1"/>
</dbReference>
<evidence type="ECO:0000313" key="2">
    <source>
        <dbReference type="EMBL" id="VAV93504.1"/>
    </source>
</evidence>
<evidence type="ECO:0000259" key="1">
    <source>
        <dbReference type="Pfam" id="PF01883"/>
    </source>
</evidence>
<dbReference type="InterPro" id="IPR052339">
    <property type="entry name" value="Fe-S_Maturation_MIP18"/>
</dbReference>
<dbReference type="PANTHER" id="PTHR42831">
    <property type="entry name" value="FE-S PROTEIN MATURATION AUXILIARY FACTOR YITW"/>
    <property type="match status" value="1"/>
</dbReference>
<dbReference type="EMBL" id="UOEI01000104">
    <property type="protein sequence ID" value="VAV93504.1"/>
    <property type="molecule type" value="Genomic_DNA"/>
</dbReference>
<dbReference type="InterPro" id="IPR034904">
    <property type="entry name" value="FSCA_dom_sf"/>
</dbReference>
<proteinExistence type="predicted"/>
<dbReference type="Gene3D" id="3.30.300.130">
    <property type="entry name" value="Fe-S cluster assembly (FSCA)"/>
    <property type="match status" value="1"/>
</dbReference>
<protein>
    <submittedName>
        <fullName evidence="2">PaaD-like protein (DUF59) involved in Fe-S cluster assembly</fullName>
    </submittedName>
</protein>
<accession>A0A3B0RJ80</accession>
<sequence length="102" mass="11089">MEQRTTTPDEAREALRDVIDPELGLSIVDLGLVYGVAVENRAATVVMTTTSPMCPLGAVLTRGVEDRLNQLEGVDSVEVHLVNEPPWTADRLSDEARTILGM</sequence>
<feature type="domain" description="MIP18 family-like" evidence="1">
    <location>
        <begin position="9"/>
        <end position="79"/>
    </location>
</feature>
<dbReference type="InterPro" id="IPR002744">
    <property type="entry name" value="MIP18-like"/>
</dbReference>
<reference evidence="2" key="1">
    <citation type="submission" date="2018-06" db="EMBL/GenBank/DDBJ databases">
        <authorList>
            <person name="Zhirakovskaya E."/>
        </authorList>
    </citation>
    <scope>NUCLEOTIDE SEQUENCE</scope>
</reference>
<name>A0A3B0RJ80_9ZZZZ</name>
<gene>
    <name evidence="2" type="ORF">MNBD_ACTINO01-133</name>
</gene>
<dbReference type="PANTHER" id="PTHR42831:SF1">
    <property type="entry name" value="FE-S PROTEIN MATURATION AUXILIARY FACTOR YITW"/>
    <property type="match status" value="1"/>
</dbReference>
<dbReference type="Pfam" id="PF01883">
    <property type="entry name" value="FeS_assembly_P"/>
    <property type="match status" value="1"/>
</dbReference>
<dbReference type="AlphaFoldDB" id="A0A3B0RJ80"/>
<organism evidence="2">
    <name type="scientific">hydrothermal vent metagenome</name>
    <dbReference type="NCBI Taxonomy" id="652676"/>
    <lineage>
        <taxon>unclassified sequences</taxon>
        <taxon>metagenomes</taxon>
        <taxon>ecological metagenomes</taxon>
    </lineage>
</organism>